<reference evidence="1" key="1">
    <citation type="submission" date="2018-06" db="EMBL/GenBank/DDBJ databases">
        <authorList>
            <person name="Zhirakovskaya E."/>
        </authorList>
    </citation>
    <scope>NUCLEOTIDE SEQUENCE</scope>
</reference>
<dbReference type="EMBL" id="UOED01000082">
    <property type="protein sequence ID" value="VAV93422.1"/>
    <property type="molecule type" value="Genomic_DNA"/>
</dbReference>
<protein>
    <recommendedName>
        <fullName evidence="2">Ribbon-helix-helix protein CopG domain-containing protein</fullName>
    </recommendedName>
</protein>
<sequence>MKLRINVYLDYDLHNRVERFKAKTGLSKSGIMEIAVAQFLSPESADKREACLIWCAVHYDCARTGSSLVKSGAVRRWIC</sequence>
<evidence type="ECO:0008006" key="2">
    <source>
        <dbReference type="Google" id="ProtNLM"/>
    </source>
</evidence>
<gene>
    <name evidence="1" type="ORF">MNBD_ALPHA02-90</name>
</gene>
<proteinExistence type="predicted"/>
<name>A0A3B0RP30_9ZZZZ</name>
<dbReference type="AlphaFoldDB" id="A0A3B0RP30"/>
<organism evidence="1">
    <name type="scientific">hydrothermal vent metagenome</name>
    <dbReference type="NCBI Taxonomy" id="652676"/>
    <lineage>
        <taxon>unclassified sequences</taxon>
        <taxon>metagenomes</taxon>
        <taxon>ecological metagenomes</taxon>
    </lineage>
</organism>
<dbReference type="InterPro" id="IPR010985">
    <property type="entry name" value="Ribbon_hlx_hlx"/>
</dbReference>
<dbReference type="GO" id="GO:0006355">
    <property type="term" value="P:regulation of DNA-templated transcription"/>
    <property type="evidence" value="ECO:0007669"/>
    <property type="project" value="InterPro"/>
</dbReference>
<evidence type="ECO:0000313" key="1">
    <source>
        <dbReference type="EMBL" id="VAV93422.1"/>
    </source>
</evidence>
<accession>A0A3B0RP30</accession>
<dbReference type="SUPFAM" id="SSF47598">
    <property type="entry name" value="Ribbon-helix-helix"/>
    <property type="match status" value="1"/>
</dbReference>